<comment type="caution">
    <text evidence="1">The sequence shown here is derived from an EMBL/GenBank/DDBJ whole genome shotgun (WGS) entry which is preliminary data.</text>
</comment>
<proteinExistence type="predicted"/>
<organism evidence="1">
    <name type="scientific">marine sediment metagenome</name>
    <dbReference type="NCBI Taxonomy" id="412755"/>
    <lineage>
        <taxon>unclassified sequences</taxon>
        <taxon>metagenomes</taxon>
        <taxon>ecological metagenomes</taxon>
    </lineage>
</organism>
<gene>
    <name evidence="1" type="ORF">LCGC14_3128340</name>
</gene>
<reference evidence="1" key="1">
    <citation type="journal article" date="2015" name="Nature">
        <title>Complex archaea that bridge the gap between prokaryotes and eukaryotes.</title>
        <authorList>
            <person name="Spang A."/>
            <person name="Saw J.H."/>
            <person name="Jorgensen S.L."/>
            <person name="Zaremba-Niedzwiedzka K."/>
            <person name="Martijn J."/>
            <person name="Lind A.E."/>
            <person name="van Eijk R."/>
            <person name="Schleper C."/>
            <person name="Guy L."/>
            <person name="Ettema T.J."/>
        </authorList>
    </citation>
    <scope>NUCLEOTIDE SEQUENCE</scope>
</reference>
<accession>A0A0F8WP80</accession>
<sequence length="221" mass="24139">MARDSSDTYIYRVGSSPNTRVAISQKNRVFSRPYATGTPTEKQVGVLSTFDYSESRAVDPVRGVGFGDKIQELVPGVTEPMSITLNRTLLYTASIMQEVGYRGGVDGLVRSLRHHKWPFDLRSELVFSELVSIRDAGAIIVKEPASDQSGNFALFTYFEACWLNSISASFPSDSAIVMEDASATCTDVTDMTSFYGLTPDNYGDLLDSGNNPIFKPGSGSR</sequence>
<dbReference type="EMBL" id="LAZR01068189">
    <property type="protein sequence ID" value="KKK50105.1"/>
    <property type="molecule type" value="Genomic_DNA"/>
</dbReference>
<evidence type="ECO:0000313" key="1">
    <source>
        <dbReference type="EMBL" id="KKK50105.1"/>
    </source>
</evidence>
<protein>
    <submittedName>
        <fullName evidence="1">Uncharacterized protein</fullName>
    </submittedName>
</protein>
<feature type="non-terminal residue" evidence="1">
    <location>
        <position position="221"/>
    </location>
</feature>
<dbReference type="AlphaFoldDB" id="A0A0F8WP80"/>
<name>A0A0F8WP80_9ZZZZ</name>